<dbReference type="AlphaFoldDB" id="Q6AKN9"/>
<dbReference type="HOGENOM" id="CLU_2568308_0_0_7"/>
<dbReference type="InterPro" id="IPR029151">
    <property type="entry name" value="Sensor-like_sf"/>
</dbReference>
<protein>
    <submittedName>
        <fullName evidence="1">Uncharacterized protein</fullName>
    </submittedName>
</protein>
<dbReference type="STRING" id="177439.DP2357"/>
<dbReference type="KEGG" id="dps:DP2357"/>
<gene>
    <name evidence="1" type="ordered locus">DP2357</name>
</gene>
<evidence type="ECO:0000313" key="1">
    <source>
        <dbReference type="EMBL" id="CAG37086.1"/>
    </source>
</evidence>
<dbReference type="EMBL" id="CR522870">
    <property type="protein sequence ID" value="CAG37086.1"/>
    <property type="molecule type" value="Genomic_DNA"/>
</dbReference>
<accession>Q6AKN9</accession>
<dbReference type="Proteomes" id="UP000000602">
    <property type="component" value="Chromosome"/>
</dbReference>
<evidence type="ECO:0000313" key="2">
    <source>
        <dbReference type="Proteomes" id="UP000000602"/>
    </source>
</evidence>
<dbReference type="SUPFAM" id="SSF103190">
    <property type="entry name" value="Sensory domain-like"/>
    <property type="match status" value="1"/>
</dbReference>
<dbReference type="eggNOG" id="COG4191">
    <property type="taxonomic scope" value="Bacteria"/>
</dbReference>
<dbReference type="Gene3D" id="3.30.450.20">
    <property type="entry name" value="PAS domain"/>
    <property type="match status" value="1"/>
</dbReference>
<proteinExistence type="predicted"/>
<sequence length="81" mass="9547">MFHNICQFFLSRQDELSEYLLIGYDVLLGKIAIEYISTSKQKRIYEQIRFSDISGMEKVRVNENQGLPVRATAEELQFQKQ</sequence>
<name>Q6AKN9_DESPS</name>
<organism evidence="1 2">
    <name type="scientific">Desulfotalea psychrophila (strain LSv54 / DSM 12343)</name>
    <dbReference type="NCBI Taxonomy" id="177439"/>
    <lineage>
        <taxon>Bacteria</taxon>
        <taxon>Pseudomonadati</taxon>
        <taxon>Thermodesulfobacteriota</taxon>
        <taxon>Desulfobulbia</taxon>
        <taxon>Desulfobulbales</taxon>
        <taxon>Desulfocapsaceae</taxon>
        <taxon>Desulfotalea</taxon>
    </lineage>
</organism>
<reference evidence="2" key="1">
    <citation type="journal article" date="2004" name="Environ. Microbiol.">
        <title>The genome of Desulfotalea psychrophila, a sulfate-reducing bacterium from permanently cold Arctic sediments.</title>
        <authorList>
            <person name="Rabus R."/>
            <person name="Ruepp A."/>
            <person name="Frickey T."/>
            <person name="Rattei T."/>
            <person name="Fartmann B."/>
            <person name="Stark M."/>
            <person name="Bauer M."/>
            <person name="Zibat A."/>
            <person name="Lombardot T."/>
            <person name="Becker I."/>
            <person name="Amann J."/>
            <person name="Gellner K."/>
            <person name="Teeling H."/>
            <person name="Leuschner W.D."/>
            <person name="Gloeckner F.-O."/>
            <person name="Lupas A.N."/>
            <person name="Amann R."/>
            <person name="Klenk H.-P."/>
        </authorList>
    </citation>
    <scope>NUCLEOTIDE SEQUENCE [LARGE SCALE GENOMIC DNA]</scope>
    <source>
        <strain evidence="2">DSM 12343 / LSv54</strain>
    </source>
</reference>
<keyword evidence="2" id="KW-1185">Reference proteome</keyword>